<dbReference type="NCBIfam" id="TIGR00705">
    <property type="entry name" value="SppA_67K"/>
    <property type="match status" value="1"/>
</dbReference>
<dbReference type="EMBL" id="JQZV01000013">
    <property type="protein sequence ID" value="KGN91761.1"/>
    <property type="molecule type" value="Genomic_DNA"/>
</dbReference>
<dbReference type="Pfam" id="PF01343">
    <property type="entry name" value="Peptidase_S49"/>
    <property type="match status" value="2"/>
</dbReference>
<evidence type="ECO:0000256" key="7">
    <source>
        <dbReference type="SAM" id="Phobius"/>
    </source>
</evidence>
<evidence type="ECO:0000256" key="2">
    <source>
        <dbReference type="ARBA" id="ARBA00008683"/>
    </source>
</evidence>
<keyword evidence="5" id="KW-0720">Serine protease</keyword>
<sequence>MKQFIKMVFASCLGVILASVVAMILFFFVVVSAITASISAFTSREDTSVFQVESGSILEIVPGGVISESKADNPFAAFLPGKRDSEGMLTLSEIKKAIRSAAEDQNIEAIYIDFSGVGMGYATAQELRQELESFKKSGKMIFTYADMLSDKSYYLASVADKIYMNPEGMLTMMGLSRQVMFYTGPLQKLGVEMQIFKVGTFKGAVEPFVLKKLSEPNRLQLQEYIDGLWDNVADAIVASRGINRDSLEAFVNRGYGMGSIRKAVEYGLVDSLMYSLDVEPMLAERYTGERDKELYNGVTVSQYLRSKSARHVSKGDAIGVVIAEGEIRESTGEFENATIIDMDVAKKLRELAEDDDIKAVVMRVNSPGGSAFLSEQIWKEVNDLKAKKPIVVSMGDYAASGGYYISCAANKIFADPTTLTGSIGIFGQFPNFTGAANKIDLTMDVVKTHELSDLGNTLRPMTDKEKAVIQNMVERGYELFKKRVADGRGMTVAQVDSVGQGRVWLGQKAIELGLVDMLGTFEDAVEEAARLAEVDKYYLYYPKSDKKEWWMKLVGGYSDVKANLFDSLLSPEEQKFLNAIRKAQRTTGILAMPEIDITEQ</sequence>
<evidence type="ECO:0000256" key="5">
    <source>
        <dbReference type="ARBA" id="ARBA00022825"/>
    </source>
</evidence>
<dbReference type="InterPro" id="IPR047217">
    <property type="entry name" value="S49_SppA_67K_type_N"/>
</dbReference>
<keyword evidence="7" id="KW-0812">Transmembrane</keyword>
<dbReference type="Proteomes" id="UP000030101">
    <property type="component" value="Unassembled WGS sequence"/>
</dbReference>
<dbReference type="SUPFAM" id="SSF52096">
    <property type="entry name" value="ClpP/crotonase"/>
    <property type="match status" value="2"/>
</dbReference>
<reference evidence="9 10" key="1">
    <citation type="submission" date="2014-08" db="EMBL/GenBank/DDBJ databases">
        <title>Porphyromonas canoris strain:OH2762 Genome sequencing.</title>
        <authorList>
            <person name="Wallis C."/>
            <person name="Deusch O."/>
            <person name="O'Flynn C."/>
            <person name="Davis I."/>
            <person name="Jospin G."/>
            <person name="Darling A.E."/>
            <person name="Coil D.A."/>
            <person name="Alexiev A."/>
            <person name="Horsfall A."/>
            <person name="Kirkwood N."/>
            <person name="Harris S."/>
            <person name="Eisen J.A."/>
        </authorList>
    </citation>
    <scope>NUCLEOTIDE SEQUENCE [LARGE SCALE GENOMIC DNA]</scope>
    <source>
        <strain evidence="10">COT-108 OH2762</strain>
    </source>
</reference>
<feature type="domain" description="Peptidase S49" evidence="8">
    <location>
        <begin position="383"/>
        <end position="534"/>
    </location>
</feature>
<comment type="caution">
    <text evidence="9">The sequence shown here is derived from an EMBL/GenBank/DDBJ whole genome shotgun (WGS) entry which is preliminary data.</text>
</comment>
<keyword evidence="7" id="KW-1133">Transmembrane helix</keyword>
<dbReference type="InterPro" id="IPR004634">
    <property type="entry name" value="Pept_S49_pIV"/>
</dbReference>
<dbReference type="NCBIfam" id="TIGR00706">
    <property type="entry name" value="SppA_dom"/>
    <property type="match status" value="1"/>
</dbReference>
<evidence type="ECO:0000256" key="3">
    <source>
        <dbReference type="ARBA" id="ARBA00022670"/>
    </source>
</evidence>
<evidence type="ECO:0000256" key="1">
    <source>
        <dbReference type="ARBA" id="ARBA00004370"/>
    </source>
</evidence>
<keyword evidence="3" id="KW-0645">Protease</keyword>
<comment type="similarity">
    <text evidence="2">Belongs to the peptidase S49 family.</text>
</comment>
<keyword evidence="6 7" id="KW-0472">Membrane</keyword>
<evidence type="ECO:0000256" key="6">
    <source>
        <dbReference type="ARBA" id="ARBA00023136"/>
    </source>
</evidence>
<comment type="subcellular location">
    <subcellularLocation>
        <location evidence="1">Membrane</location>
    </subcellularLocation>
</comment>
<dbReference type="InterPro" id="IPR004635">
    <property type="entry name" value="Pept_S49_SppA"/>
</dbReference>
<dbReference type="PANTHER" id="PTHR33209:SF1">
    <property type="entry name" value="PEPTIDASE S49 DOMAIN-CONTAINING PROTEIN"/>
    <property type="match status" value="1"/>
</dbReference>
<evidence type="ECO:0000256" key="4">
    <source>
        <dbReference type="ARBA" id="ARBA00022801"/>
    </source>
</evidence>
<dbReference type="Gene3D" id="3.90.226.10">
    <property type="entry name" value="2-enoyl-CoA Hydratase, Chain A, domain 1"/>
    <property type="match status" value="3"/>
</dbReference>
<dbReference type="CDD" id="cd07023">
    <property type="entry name" value="S49_Sppa_N_C"/>
    <property type="match status" value="1"/>
</dbReference>
<protein>
    <recommendedName>
        <fullName evidence="8">Peptidase S49 domain-containing protein</fullName>
    </recommendedName>
</protein>
<accession>A0ABR4XJV3</accession>
<gene>
    <name evidence="9" type="ORF">HQ43_06610</name>
</gene>
<proteinExistence type="inferred from homology"/>
<dbReference type="CDD" id="cd07018">
    <property type="entry name" value="S49_SppA_67K_type"/>
    <property type="match status" value="1"/>
</dbReference>
<name>A0ABR4XJV3_9PORP</name>
<keyword evidence="10" id="KW-1185">Reference proteome</keyword>
<feature type="transmembrane region" description="Helical" evidence="7">
    <location>
        <begin position="7"/>
        <end position="34"/>
    </location>
</feature>
<evidence type="ECO:0000313" key="9">
    <source>
        <dbReference type="EMBL" id="KGN91761.1"/>
    </source>
</evidence>
<feature type="domain" description="Peptidase S49" evidence="8">
    <location>
        <begin position="134"/>
        <end position="278"/>
    </location>
</feature>
<evidence type="ECO:0000259" key="8">
    <source>
        <dbReference type="Pfam" id="PF01343"/>
    </source>
</evidence>
<keyword evidence="4" id="KW-0378">Hydrolase</keyword>
<dbReference type="RefSeq" id="WP_036791200.1">
    <property type="nucleotide sequence ID" value="NZ_JQZV01000013.1"/>
</dbReference>
<organism evidence="9 10">
    <name type="scientific">Porphyromonas canoris</name>
    <dbReference type="NCBI Taxonomy" id="36875"/>
    <lineage>
        <taxon>Bacteria</taxon>
        <taxon>Pseudomonadati</taxon>
        <taxon>Bacteroidota</taxon>
        <taxon>Bacteroidia</taxon>
        <taxon>Bacteroidales</taxon>
        <taxon>Porphyromonadaceae</taxon>
        <taxon>Porphyromonas</taxon>
    </lineage>
</organism>
<dbReference type="InterPro" id="IPR002142">
    <property type="entry name" value="Peptidase_S49"/>
</dbReference>
<evidence type="ECO:0000313" key="10">
    <source>
        <dbReference type="Proteomes" id="UP000030101"/>
    </source>
</evidence>
<dbReference type="InterPro" id="IPR047272">
    <property type="entry name" value="S49_SppA_C"/>
</dbReference>
<dbReference type="PANTHER" id="PTHR33209">
    <property type="entry name" value="PROTEASE 4"/>
    <property type="match status" value="1"/>
</dbReference>
<dbReference type="PIRSF" id="PIRSF001217">
    <property type="entry name" value="Protease_4_SppA"/>
    <property type="match status" value="1"/>
</dbReference>
<dbReference type="Gene3D" id="6.20.330.10">
    <property type="match status" value="1"/>
</dbReference>
<dbReference type="InterPro" id="IPR029045">
    <property type="entry name" value="ClpP/crotonase-like_dom_sf"/>
</dbReference>